<dbReference type="Gene3D" id="1.10.10.60">
    <property type="entry name" value="Homeodomain-like"/>
    <property type="match status" value="1"/>
</dbReference>
<dbReference type="SMART" id="SM00342">
    <property type="entry name" value="HTH_ARAC"/>
    <property type="match status" value="1"/>
</dbReference>
<gene>
    <name evidence="5" type="ORF">D4A47_11475</name>
</gene>
<dbReference type="InterPro" id="IPR009057">
    <property type="entry name" value="Homeodomain-like_sf"/>
</dbReference>
<evidence type="ECO:0000256" key="2">
    <source>
        <dbReference type="ARBA" id="ARBA00023125"/>
    </source>
</evidence>
<accession>A0A498CWR6</accession>
<dbReference type="PANTHER" id="PTHR46796">
    <property type="entry name" value="HTH-TYPE TRANSCRIPTIONAL ACTIVATOR RHAS-RELATED"/>
    <property type="match status" value="1"/>
</dbReference>
<protein>
    <submittedName>
        <fullName evidence="5">AraC family transcriptional regulator</fullName>
    </submittedName>
</protein>
<dbReference type="InterPro" id="IPR018060">
    <property type="entry name" value="HTH_AraC"/>
</dbReference>
<dbReference type="Proteomes" id="UP000276301">
    <property type="component" value="Unassembled WGS sequence"/>
</dbReference>
<sequence>MERVFSLCSARAIARAQNHLYLAPHPLLRPWVAHYTFTFPSGPPEDGTLALIPDASGCILLSLDGEARALAWGATTGVAVVRRDFNESPVRFFIEFLPGALGALTGIPQEELRDRRFTLGEADAALAAALEAAAGRAADADALAEETDRLLLARFSGRALPGAVRGAMQRLRESSGMLPVGELATESGYSQRHLNRLFGETVGMNVKTFARLVRVNGAIRLLREGSGSLAALAQEAGFYDQSHFIHDFSHICGVAPGAYLQNLSAFYNEIFKF</sequence>
<keyword evidence="2" id="KW-0238">DNA-binding</keyword>
<dbReference type="PROSITE" id="PS00041">
    <property type="entry name" value="HTH_ARAC_FAMILY_1"/>
    <property type="match status" value="1"/>
</dbReference>
<proteinExistence type="predicted"/>
<dbReference type="SUPFAM" id="SSF46689">
    <property type="entry name" value="Homeodomain-like"/>
    <property type="match status" value="1"/>
</dbReference>
<evidence type="ECO:0000313" key="5">
    <source>
        <dbReference type="EMBL" id="RLL08942.1"/>
    </source>
</evidence>
<dbReference type="PROSITE" id="PS01124">
    <property type="entry name" value="HTH_ARAC_FAMILY_2"/>
    <property type="match status" value="1"/>
</dbReference>
<feature type="domain" description="HTH araC/xylS-type" evidence="4">
    <location>
        <begin position="162"/>
        <end position="262"/>
    </location>
</feature>
<dbReference type="InterPro" id="IPR050204">
    <property type="entry name" value="AraC_XylS_family_regulators"/>
</dbReference>
<dbReference type="RefSeq" id="WP_121587374.1">
    <property type="nucleotide sequence ID" value="NZ_RCHT01000027.1"/>
</dbReference>
<dbReference type="Pfam" id="PF12833">
    <property type="entry name" value="HTH_18"/>
    <property type="match status" value="1"/>
</dbReference>
<evidence type="ECO:0000259" key="4">
    <source>
        <dbReference type="PROSITE" id="PS01124"/>
    </source>
</evidence>
<organism evidence="5 6">
    <name type="scientific">Anaerotruncus massiliensis</name>
    <name type="common">ex Liu et al. 2021</name>
    <dbReference type="NCBI Taxonomy" id="2321404"/>
    <lineage>
        <taxon>Bacteria</taxon>
        <taxon>Bacillati</taxon>
        <taxon>Bacillota</taxon>
        <taxon>Clostridia</taxon>
        <taxon>Eubacteriales</taxon>
        <taxon>Oscillospiraceae</taxon>
        <taxon>Anaerotruncus</taxon>
    </lineage>
</organism>
<dbReference type="EMBL" id="RCHT01000027">
    <property type="protein sequence ID" value="RLL08942.1"/>
    <property type="molecule type" value="Genomic_DNA"/>
</dbReference>
<name>A0A498CWR6_9FIRM</name>
<dbReference type="GO" id="GO:0003700">
    <property type="term" value="F:DNA-binding transcription factor activity"/>
    <property type="evidence" value="ECO:0007669"/>
    <property type="project" value="InterPro"/>
</dbReference>
<dbReference type="InterPro" id="IPR018062">
    <property type="entry name" value="HTH_AraC-typ_CS"/>
</dbReference>
<evidence type="ECO:0000256" key="1">
    <source>
        <dbReference type="ARBA" id="ARBA00023015"/>
    </source>
</evidence>
<keyword evidence="3" id="KW-0804">Transcription</keyword>
<dbReference type="AlphaFoldDB" id="A0A498CWR6"/>
<keyword evidence="6" id="KW-1185">Reference proteome</keyword>
<comment type="caution">
    <text evidence="5">The sequence shown here is derived from an EMBL/GenBank/DDBJ whole genome shotgun (WGS) entry which is preliminary data.</text>
</comment>
<reference evidence="5 6" key="1">
    <citation type="submission" date="2018-10" db="EMBL/GenBank/DDBJ databases">
        <title>Anaerotruncus faecis sp. nov., isolated from human feces.</title>
        <authorList>
            <person name="Wang Y.-J."/>
        </authorList>
    </citation>
    <scope>NUCLEOTIDE SEQUENCE [LARGE SCALE GENOMIC DNA]</scope>
    <source>
        <strain evidence="5 6">22A2-44</strain>
    </source>
</reference>
<evidence type="ECO:0000256" key="3">
    <source>
        <dbReference type="ARBA" id="ARBA00023163"/>
    </source>
</evidence>
<evidence type="ECO:0000313" key="6">
    <source>
        <dbReference type="Proteomes" id="UP000276301"/>
    </source>
</evidence>
<dbReference type="GO" id="GO:0043565">
    <property type="term" value="F:sequence-specific DNA binding"/>
    <property type="evidence" value="ECO:0007669"/>
    <property type="project" value="InterPro"/>
</dbReference>
<keyword evidence="1" id="KW-0805">Transcription regulation</keyword>
<dbReference type="PANTHER" id="PTHR46796:SF15">
    <property type="entry name" value="BLL1074 PROTEIN"/>
    <property type="match status" value="1"/>
</dbReference>